<evidence type="ECO:0000256" key="1">
    <source>
        <dbReference type="ARBA" id="ARBA00002501"/>
    </source>
</evidence>
<dbReference type="PANTHER" id="PTHR19317:SF0">
    <property type="entry name" value="PRENYLATED RAB ACCEPTOR PROTEIN 1"/>
    <property type="match status" value="1"/>
</dbReference>
<dbReference type="AlphaFoldDB" id="A0A8T2QC38"/>
<evidence type="ECO:0000313" key="9">
    <source>
        <dbReference type="Proteomes" id="UP000825935"/>
    </source>
</evidence>
<keyword evidence="9" id="KW-1185">Reference proteome</keyword>
<evidence type="ECO:0000313" key="8">
    <source>
        <dbReference type="EMBL" id="KAH7281178.1"/>
    </source>
</evidence>
<dbReference type="OrthoDB" id="63113at2759"/>
<accession>A0A8T2QC38</accession>
<dbReference type="GO" id="GO:0005794">
    <property type="term" value="C:Golgi apparatus"/>
    <property type="evidence" value="ECO:0007669"/>
    <property type="project" value="TreeGrafter"/>
</dbReference>
<comment type="similarity">
    <text evidence="3 7">Belongs to the PRA1 family.</text>
</comment>
<feature type="transmembrane region" description="Helical" evidence="7">
    <location>
        <begin position="73"/>
        <end position="105"/>
    </location>
</feature>
<dbReference type="GO" id="GO:0016020">
    <property type="term" value="C:membrane"/>
    <property type="evidence" value="ECO:0007669"/>
    <property type="project" value="UniProtKB-SubCell"/>
</dbReference>
<feature type="transmembrane region" description="Helical" evidence="7">
    <location>
        <begin position="125"/>
        <end position="157"/>
    </location>
</feature>
<dbReference type="GO" id="GO:0016192">
    <property type="term" value="P:vesicle-mediated transport"/>
    <property type="evidence" value="ECO:0007669"/>
    <property type="project" value="UniProtKB-ARBA"/>
</dbReference>
<dbReference type="EMBL" id="CM035441">
    <property type="protein sequence ID" value="KAH7281178.1"/>
    <property type="molecule type" value="Genomic_DNA"/>
</dbReference>
<dbReference type="Proteomes" id="UP000825935">
    <property type="component" value="Chromosome 36"/>
</dbReference>
<name>A0A8T2QC38_CERRI</name>
<evidence type="ECO:0000256" key="2">
    <source>
        <dbReference type="ARBA" id="ARBA00004141"/>
    </source>
</evidence>
<evidence type="ECO:0000256" key="3">
    <source>
        <dbReference type="ARBA" id="ARBA00006483"/>
    </source>
</evidence>
<protein>
    <recommendedName>
        <fullName evidence="7">PRA1 family protein</fullName>
    </recommendedName>
</protein>
<evidence type="ECO:0000256" key="4">
    <source>
        <dbReference type="ARBA" id="ARBA00022692"/>
    </source>
</evidence>
<dbReference type="OMA" id="MQKNLNY"/>
<sequence>MANPPPSVNLGVSTQNSAARIFWSRLSETSRAALSKRRPWFELLDRSSFAKPESFGEATSRIRKNWGYFRINYVVFLLAVVALSLVLHPISLFLLCVLLGAWMFLYLYRTEQLVLFGRQYSEREVLAIMTVLTIVVVFLTNVGSLLISALMIGAFLVSLHGAFKVPDDLFLDDQESAGGFLSFLSGPGSAQPSVSSLV</sequence>
<keyword evidence="7" id="KW-0813">Transport</keyword>
<comment type="caution">
    <text evidence="8">The sequence shown here is derived from an EMBL/GenBank/DDBJ whole genome shotgun (WGS) entry which is preliminary data.</text>
</comment>
<gene>
    <name evidence="8" type="ORF">KP509_36G034000</name>
</gene>
<dbReference type="PANTHER" id="PTHR19317">
    <property type="entry name" value="PRENYLATED RAB ACCEPTOR 1-RELATED"/>
    <property type="match status" value="1"/>
</dbReference>
<dbReference type="GO" id="GO:0005783">
    <property type="term" value="C:endoplasmic reticulum"/>
    <property type="evidence" value="ECO:0007669"/>
    <property type="project" value="TreeGrafter"/>
</dbReference>
<evidence type="ECO:0000256" key="6">
    <source>
        <dbReference type="ARBA" id="ARBA00023136"/>
    </source>
</evidence>
<proteinExistence type="inferred from homology"/>
<keyword evidence="5 7" id="KW-1133">Transmembrane helix</keyword>
<comment type="subcellular location">
    <subcellularLocation>
        <location evidence="2 7">Membrane</location>
        <topology evidence="2 7">Multi-pass membrane protein</topology>
    </subcellularLocation>
</comment>
<evidence type="ECO:0000256" key="7">
    <source>
        <dbReference type="RuleBase" id="RU363107"/>
    </source>
</evidence>
<dbReference type="InterPro" id="IPR004895">
    <property type="entry name" value="Prenylated_rab_accept_PRA1"/>
</dbReference>
<dbReference type="Pfam" id="PF03208">
    <property type="entry name" value="PRA1"/>
    <property type="match status" value="1"/>
</dbReference>
<comment type="function">
    <text evidence="1 7">May be involved in both secretory and endocytic intracellular trafficking in the endosomal/prevacuolar compartments.</text>
</comment>
<keyword evidence="4 7" id="KW-0812">Transmembrane</keyword>
<evidence type="ECO:0000256" key="5">
    <source>
        <dbReference type="ARBA" id="ARBA00022989"/>
    </source>
</evidence>
<reference evidence="8" key="1">
    <citation type="submission" date="2021-08" db="EMBL/GenBank/DDBJ databases">
        <title>WGS assembly of Ceratopteris richardii.</title>
        <authorList>
            <person name="Marchant D.B."/>
            <person name="Chen G."/>
            <person name="Jenkins J."/>
            <person name="Shu S."/>
            <person name="Leebens-Mack J."/>
            <person name="Grimwood J."/>
            <person name="Schmutz J."/>
            <person name="Soltis P."/>
            <person name="Soltis D."/>
            <person name="Chen Z.-H."/>
        </authorList>
    </citation>
    <scope>NUCLEOTIDE SEQUENCE</scope>
    <source>
        <strain evidence="8">Whitten #5841</strain>
        <tissue evidence="8">Leaf</tissue>
    </source>
</reference>
<organism evidence="8 9">
    <name type="scientific">Ceratopteris richardii</name>
    <name type="common">Triangle waterfern</name>
    <dbReference type="NCBI Taxonomy" id="49495"/>
    <lineage>
        <taxon>Eukaryota</taxon>
        <taxon>Viridiplantae</taxon>
        <taxon>Streptophyta</taxon>
        <taxon>Embryophyta</taxon>
        <taxon>Tracheophyta</taxon>
        <taxon>Polypodiopsida</taxon>
        <taxon>Polypodiidae</taxon>
        <taxon>Polypodiales</taxon>
        <taxon>Pteridineae</taxon>
        <taxon>Pteridaceae</taxon>
        <taxon>Parkerioideae</taxon>
        <taxon>Ceratopteris</taxon>
    </lineage>
</organism>
<keyword evidence="6 7" id="KW-0472">Membrane</keyword>